<comment type="caution">
    <text evidence="1">The sequence shown here is derived from an EMBL/GenBank/DDBJ whole genome shotgun (WGS) entry which is preliminary data.</text>
</comment>
<name>A0A834L1I5_ORYME</name>
<dbReference type="EMBL" id="WKFB01000025">
    <property type="protein sequence ID" value="KAF6738520.1"/>
    <property type="molecule type" value="Genomic_DNA"/>
</dbReference>
<organism evidence="1 2">
    <name type="scientific">Oryzias melastigma</name>
    <name type="common">Marine medaka</name>
    <dbReference type="NCBI Taxonomy" id="30732"/>
    <lineage>
        <taxon>Eukaryota</taxon>
        <taxon>Metazoa</taxon>
        <taxon>Chordata</taxon>
        <taxon>Craniata</taxon>
        <taxon>Vertebrata</taxon>
        <taxon>Euteleostomi</taxon>
        <taxon>Actinopterygii</taxon>
        <taxon>Neopterygii</taxon>
        <taxon>Teleostei</taxon>
        <taxon>Neoteleostei</taxon>
        <taxon>Acanthomorphata</taxon>
        <taxon>Ovalentaria</taxon>
        <taxon>Atherinomorphae</taxon>
        <taxon>Beloniformes</taxon>
        <taxon>Adrianichthyidae</taxon>
        <taxon>Oryziinae</taxon>
        <taxon>Oryzias</taxon>
    </lineage>
</organism>
<evidence type="ECO:0000313" key="2">
    <source>
        <dbReference type="Proteomes" id="UP000646548"/>
    </source>
</evidence>
<protein>
    <submittedName>
        <fullName evidence="1">Uncharacterized protein</fullName>
    </submittedName>
</protein>
<dbReference type="AlphaFoldDB" id="A0A834L1I5"/>
<gene>
    <name evidence="1" type="ORF">FQA47_021954</name>
</gene>
<sequence length="213" mass="22807">MHTGEHYQTSFNIEGRSADAGRQFSKYSEWGFTIPDGEGQVGVRAKLLEVSLDQAVEGGTAFWITMQSLGSTPLLPLINTALRWKIHQAVLAVCFRKQAVPCLCSHSQALFMPHSALFVFFALLWMLLRAPEVALWLSGALGSGKRRDAFILQEKTGSCDVGVPVGGLTELRALGILRNRSEPLGRLPAPPSAVFSSELLQSGTGGAGVAGIG</sequence>
<reference evidence="1" key="1">
    <citation type="journal article" name="BMC Genomics">
        <title>Long-read sequencing and de novo genome assembly of marine medaka (Oryzias melastigma).</title>
        <authorList>
            <person name="Liang P."/>
            <person name="Saqib H.S.A."/>
            <person name="Ni X."/>
            <person name="Shen Y."/>
        </authorList>
    </citation>
    <scope>NUCLEOTIDE SEQUENCE</scope>
    <source>
        <strain evidence="1">Bigg-433</strain>
    </source>
</reference>
<evidence type="ECO:0000313" key="1">
    <source>
        <dbReference type="EMBL" id="KAF6738520.1"/>
    </source>
</evidence>
<accession>A0A834L1I5</accession>
<dbReference type="Proteomes" id="UP000646548">
    <property type="component" value="Unassembled WGS sequence"/>
</dbReference>
<proteinExistence type="predicted"/>